<dbReference type="Gene3D" id="3.40.50.150">
    <property type="entry name" value="Vaccinia Virus protein VP39"/>
    <property type="match status" value="1"/>
</dbReference>
<dbReference type="GO" id="GO:0032259">
    <property type="term" value="P:methylation"/>
    <property type="evidence" value="ECO:0007669"/>
    <property type="project" value="UniProtKB-KW"/>
</dbReference>
<dbReference type="Proteomes" id="UP001215712">
    <property type="component" value="Unassembled WGS sequence"/>
</dbReference>
<sequence length="257" mass="29340">MFAKNPALADGGDDVLDLEENRHEVASEVTNYTYQKGRCYNIKPDGIEDEFEEADMGQNIYGLLYKRQLFQSPTDSPNRVLDVGAGSGKWAMDMGMYPDATVTGVDLSLIQPSWTPENVKFDIDDVNEEWNYEEKFDLIHVQGMAGMIKDWAYLSGQAMKIQDSLEHAGFLDIQQKMFYVPTNTWPMDQEISELGKFRNLHYMEAIQGSIGFSMKVMKYNQDDALSFTESVQAEVNNRRIHAYDAVCVFTARKPDNY</sequence>
<dbReference type="EMBL" id="JAQJAN010000002">
    <property type="protein sequence ID" value="KAJ5738063.1"/>
    <property type="molecule type" value="Genomic_DNA"/>
</dbReference>
<accession>A0AAD6MZQ7</accession>
<organism evidence="1 2">
    <name type="scientific">Penicillium malachiteum</name>
    <dbReference type="NCBI Taxonomy" id="1324776"/>
    <lineage>
        <taxon>Eukaryota</taxon>
        <taxon>Fungi</taxon>
        <taxon>Dikarya</taxon>
        <taxon>Ascomycota</taxon>
        <taxon>Pezizomycotina</taxon>
        <taxon>Eurotiomycetes</taxon>
        <taxon>Eurotiomycetidae</taxon>
        <taxon>Eurotiales</taxon>
        <taxon>Aspergillaceae</taxon>
        <taxon>Penicillium</taxon>
    </lineage>
</organism>
<keyword evidence="2" id="KW-1185">Reference proteome</keyword>
<proteinExistence type="predicted"/>
<comment type="caution">
    <text evidence="1">The sequence shown here is derived from an EMBL/GenBank/DDBJ whole genome shotgun (WGS) entry which is preliminary data.</text>
</comment>
<dbReference type="AlphaFoldDB" id="A0AAD6MZQ7"/>
<reference evidence="1" key="2">
    <citation type="submission" date="2023-01" db="EMBL/GenBank/DDBJ databases">
        <authorList>
            <person name="Petersen C."/>
        </authorList>
    </citation>
    <scope>NUCLEOTIDE SEQUENCE</scope>
    <source>
        <strain evidence="1">IBT 17514</strain>
    </source>
</reference>
<evidence type="ECO:0000313" key="1">
    <source>
        <dbReference type="EMBL" id="KAJ5738063.1"/>
    </source>
</evidence>
<evidence type="ECO:0000313" key="2">
    <source>
        <dbReference type="Proteomes" id="UP001215712"/>
    </source>
</evidence>
<gene>
    <name evidence="1" type="ORF">N7493_001218</name>
</gene>
<protein>
    <submittedName>
        <fullName evidence="1">S-adenosyl-L-methionine-dependent methyltransferase</fullName>
    </submittedName>
</protein>
<dbReference type="GO" id="GO:0008168">
    <property type="term" value="F:methyltransferase activity"/>
    <property type="evidence" value="ECO:0007669"/>
    <property type="project" value="UniProtKB-KW"/>
</dbReference>
<keyword evidence="1" id="KW-0808">Transferase</keyword>
<dbReference type="InterPro" id="IPR029063">
    <property type="entry name" value="SAM-dependent_MTases_sf"/>
</dbReference>
<reference evidence="1" key="1">
    <citation type="journal article" date="2023" name="IMA Fungus">
        <title>Comparative genomic study of the Penicillium genus elucidates a diverse pangenome and 15 lateral gene transfer events.</title>
        <authorList>
            <person name="Petersen C."/>
            <person name="Sorensen T."/>
            <person name="Nielsen M.R."/>
            <person name="Sondergaard T.E."/>
            <person name="Sorensen J.L."/>
            <person name="Fitzpatrick D.A."/>
            <person name="Frisvad J.C."/>
            <person name="Nielsen K.L."/>
        </authorList>
    </citation>
    <scope>NUCLEOTIDE SEQUENCE</scope>
    <source>
        <strain evidence="1">IBT 17514</strain>
    </source>
</reference>
<dbReference type="CDD" id="cd02440">
    <property type="entry name" value="AdoMet_MTases"/>
    <property type="match status" value="1"/>
</dbReference>
<keyword evidence="1" id="KW-0489">Methyltransferase</keyword>
<name>A0AAD6MZQ7_9EURO</name>
<dbReference type="SUPFAM" id="SSF53335">
    <property type="entry name" value="S-adenosyl-L-methionine-dependent methyltransferases"/>
    <property type="match status" value="1"/>
</dbReference>
<dbReference type="Pfam" id="PF13489">
    <property type="entry name" value="Methyltransf_23"/>
    <property type="match status" value="1"/>
</dbReference>